<dbReference type="NCBIfam" id="NF011564">
    <property type="entry name" value="PRK14988.1"/>
    <property type="match status" value="1"/>
</dbReference>
<gene>
    <name evidence="1" type="ORF">EMK97_09365</name>
</gene>
<dbReference type="PANTHER" id="PTHR43434:SF3">
    <property type="entry name" value="GMP_IMP NUCLEOTIDASE YRFG"/>
    <property type="match status" value="1"/>
</dbReference>
<dbReference type="EMBL" id="CP034759">
    <property type="protein sequence ID" value="QBG35908.1"/>
    <property type="molecule type" value="Genomic_DNA"/>
</dbReference>
<dbReference type="CDD" id="cd01427">
    <property type="entry name" value="HAD_like"/>
    <property type="match status" value="1"/>
</dbReference>
<dbReference type="KEGG" id="lsd:EMK97_09365"/>
<sequence length="222" mass="25532">MFNWSEISTVLIDMDGTILDLHFDNHFWHEHLPLRYSEKMSISLAQAKEELLQNYQEVAGTIEWYCLDYWQAQTKLPITTLKREIQHLIQLRDDAHAFLTALKKAGKDVVLVTNAHPDALSLKVERTQLDQYFDTLYSTHEFGVSKESQKLWQQLQAKHGFDNNSTLFIDDSINILKSAQRFGIKHLLAVANPDSKKAVNVIDDFPAITDFNCLVADILQNS</sequence>
<dbReference type="InterPro" id="IPR006439">
    <property type="entry name" value="HAD-SF_hydro_IA"/>
</dbReference>
<dbReference type="SFLD" id="SFLDS00003">
    <property type="entry name" value="Haloacid_Dehalogenase"/>
    <property type="match status" value="1"/>
</dbReference>
<protein>
    <submittedName>
        <fullName evidence="1">GMP/IMP nucleotidase</fullName>
    </submittedName>
</protein>
<dbReference type="Proteomes" id="UP000290244">
    <property type="component" value="Chromosome"/>
</dbReference>
<dbReference type="SUPFAM" id="SSF56784">
    <property type="entry name" value="HAD-like"/>
    <property type="match status" value="1"/>
</dbReference>
<dbReference type="NCBIfam" id="TIGR01509">
    <property type="entry name" value="HAD-SF-IA-v3"/>
    <property type="match status" value="1"/>
</dbReference>
<reference evidence="1 2" key="1">
    <citation type="submission" date="2018-12" db="EMBL/GenBank/DDBJ databases">
        <title>Complete genome of Litorilituus sediminis.</title>
        <authorList>
            <person name="Liu A."/>
            <person name="Rong J."/>
        </authorList>
    </citation>
    <scope>NUCLEOTIDE SEQUENCE [LARGE SCALE GENOMIC DNA]</scope>
    <source>
        <strain evidence="1 2">JCM 17549</strain>
    </source>
</reference>
<dbReference type="GO" id="GO:0008967">
    <property type="term" value="F:phosphoglycolate phosphatase activity"/>
    <property type="evidence" value="ECO:0007669"/>
    <property type="project" value="TreeGrafter"/>
</dbReference>
<dbReference type="OrthoDB" id="9773910at2"/>
<dbReference type="PRINTS" id="PR00413">
    <property type="entry name" value="HADHALOGNASE"/>
</dbReference>
<evidence type="ECO:0000313" key="1">
    <source>
        <dbReference type="EMBL" id="QBG35908.1"/>
    </source>
</evidence>
<proteinExistence type="predicted"/>
<organism evidence="1 2">
    <name type="scientific">Litorilituus sediminis</name>
    <dbReference type="NCBI Taxonomy" id="718192"/>
    <lineage>
        <taxon>Bacteria</taxon>
        <taxon>Pseudomonadati</taxon>
        <taxon>Pseudomonadota</taxon>
        <taxon>Gammaproteobacteria</taxon>
        <taxon>Alteromonadales</taxon>
        <taxon>Colwelliaceae</taxon>
        <taxon>Litorilituus</taxon>
    </lineage>
</organism>
<name>A0A4P6P4N2_9GAMM</name>
<dbReference type="GO" id="GO:0005829">
    <property type="term" value="C:cytosol"/>
    <property type="evidence" value="ECO:0007669"/>
    <property type="project" value="TreeGrafter"/>
</dbReference>
<dbReference type="GO" id="GO:0006281">
    <property type="term" value="P:DNA repair"/>
    <property type="evidence" value="ECO:0007669"/>
    <property type="project" value="TreeGrafter"/>
</dbReference>
<dbReference type="Pfam" id="PF00702">
    <property type="entry name" value="Hydrolase"/>
    <property type="match status" value="1"/>
</dbReference>
<keyword evidence="2" id="KW-1185">Reference proteome</keyword>
<dbReference type="InterPro" id="IPR023214">
    <property type="entry name" value="HAD_sf"/>
</dbReference>
<evidence type="ECO:0000313" key="2">
    <source>
        <dbReference type="Proteomes" id="UP000290244"/>
    </source>
</evidence>
<accession>A0A4P6P4N2</accession>
<dbReference type="InterPro" id="IPR050155">
    <property type="entry name" value="HAD-like_hydrolase_sf"/>
</dbReference>
<dbReference type="PANTHER" id="PTHR43434">
    <property type="entry name" value="PHOSPHOGLYCOLATE PHOSPHATASE"/>
    <property type="match status" value="1"/>
</dbReference>
<dbReference type="AlphaFoldDB" id="A0A4P6P4N2"/>
<dbReference type="Gene3D" id="3.40.50.1000">
    <property type="entry name" value="HAD superfamily/HAD-like"/>
    <property type="match status" value="1"/>
</dbReference>
<dbReference type="RefSeq" id="WP_130601542.1">
    <property type="nucleotide sequence ID" value="NZ_CP034759.1"/>
</dbReference>
<dbReference type="SFLD" id="SFLDG01129">
    <property type="entry name" value="C1.5:_HAD__Beta-PGM__Phosphata"/>
    <property type="match status" value="1"/>
</dbReference>
<dbReference type="InterPro" id="IPR036412">
    <property type="entry name" value="HAD-like_sf"/>
</dbReference>